<dbReference type="GO" id="GO:0006511">
    <property type="term" value="P:ubiquitin-dependent protein catabolic process"/>
    <property type="evidence" value="ECO:0007669"/>
    <property type="project" value="InterPro"/>
</dbReference>
<dbReference type="GO" id="GO:0004843">
    <property type="term" value="F:cysteine-type deubiquitinase activity"/>
    <property type="evidence" value="ECO:0007669"/>
    <property type="project" value="InterPro"/>
</dbReference>
<feature type="region of interest" description="Disordered" evidence="3">
    <location>
        <begin position="82"/>
        <end position="121"/>
    </location>
</feature>
<dbReference type="Proteomes" id="UP000078541">
    <property type="component" value="Unassembled WGS sequence"/>
</dbReference>
<dbReference type="InterPro" id="IPR038765">
    <property type="entry name" value="Papain-like_cys_pep_sf"/>
</dbReference>
<sequence length="217" mass="24595">MGHVHSKNRPPRADRKESLASLPFCCERKIFEEFISGLFHGDPRGREGTSSVDFVGRRPGPPACRAYRASFLPLDWSAPSNWRSRKKKGKKGEVKSADTNATPNAPYQKQAHKKHNYGENIQVSQLRERGTAYKYKEGQTEAPAEDVEMYHNFVAFVHKDDFLDIELDGRKSAPINHGSTILKTLLDDVARVCKKYMEHDPNEVRFTAVALAATFYI</sequence>
<proteinExistence type="inferred from homology"/>
<evidence type="ECO:0000313" key="5">
    <source>
        <dbReference type="EMBL" id="KYN42779.1"/>
    </source>
</evidence>
<feature type="domain" description="UCH catalytic" evidence="4">
    <location>
        <begin position="1"/>
        <end position="213"/>
    </location>
</feature>
<protein>
    <submittedName>
        <fullName evidence="5">Ubiquitin carboxyl-terminal hydrolase isozyme L3</fullName>
    </submittedName>
</protein>
<dbReference type="AlphaFoldDB" id="A0A195FSA2"/>
<organism evidence="5 6">
    <name type="scientific">Trachymyrmex septentrionalis</name>
    <dbReference type="NCBI Taxonomy" id="34720"/>
    <lineage>
        <taxon>Eukaryota</taxon>
        <taxon>Metazoa</taxon>
        <taxon>Ecdysozoa</taxon>
        <taxon>Arthropoda</taxon>
        <taxon>Hexapoda</taxon>
        <taxon>Insecta</taxon>
        <taxon>Pterygota</taxon>
        <taxon>Neoptera</taxon>
        <taxon>Endopterygota</taxon>
        <taxon>Hymenoptera</taxon>
        <taxon>Apocrita</taxon>
        <taxon>Aculeata</taxon>
        <taxon>Formicoidea</taxon>
        <taxon>Formicidae</taxon>
        <taxon>Myrmicinae</taxon>
        <taxon>Trachymyrmex</taxon>
    </lineage>
</organism>
<evidence type="ECO:0000259" key="4">
    <source>
        <dbReference type="PROSITE" id="PS52048"/>
    </source>
</evidence>
<accession>A0A195FSA2</accession>
<dbReference type="SUPFAM" id="SSF54001">
    <property type="entry name" value="Cysteine proteinases"/>
    <property type="match status" value="1"/>
</dbReference>
<evidence type="ECO:0000313" key="6">
    <source>
        <dbReference type="Proteomes" id="UP000078541"/>
    </source>
</evidence>
<name>A0A195FSA2_9HYME</name>
<evidence type="ECO:0000256" key="3">
    <source>
        <dbReference type="SAM" id="MobiDB-lite"/>
    </source>
</evidence>
<gene>
    <name evidence="5" type="ORF">ALC56_02581</name>
</gene>
<comment type="caution">
    <text evidence="2">Lacks conserved residue(s) required for the propagation of feature annotation.</text>
</comment>
<reference evidence="5 6" key="1">
    <citation type="submission" date="2016-03" db="EMBL/GenBank/DDBJ databases">
        <title>Trachymyrmex septentrionalis WGS genome.</title>
        <authorList>
            <person name="Nygaard S."/>
            <person name="Hu H."/>
            <person name="Boomsma J."/>
            <person name="Zhang G."/>
        </authorList>
    </citation>
    <scope>NUCLEOTIDE SEQUENCE [LARGE SCALE GENOMIC DNA]</scope>
    <source>
        <strain evidence="5">Tsep2-gDNA-1</strain>
        <tissue evidence="5">Whole body</tissue>
    </source>
</reference>
<dbReference type="PROSITE" id="PS52048">
    <property type="entry name" value="UCH_DOMAIN"/>
    <property type="match status" value="1"/>
</dbReference>
<comment type="similarity">
    <text evidence="1 2">Belongs to the peptidase C12 family.</text>
</comment>
<dbReference type="EMBL" id="KQ981305">
    <property type="protein sequence ID" value="KYN42779.1"/>
    <property type="molecule type" value="Genomic_DNA"/>
</dbReference>
<evidence type="ECO:0000256" key="2">
    <source>
        <dbReference type="PROSITE-ProRule" id="PRU01393"/>
    </source>
</evidence>
<dbReference type="PANTHER" id="PTHR10589">
    <property type="entry name" value="UBIQUITIN CARBOXYL-TERMINAL HYDROLASE"/>
    <property type="match status" value="1"/>
</dbReference>
<dbReference type="GO" id="GO:0016579">
    <property type="term" value="P:protein deubiquitination"/>
    <property type="evidence" value="ECO:0007669"/>
    <property type="project" value="TreeGrafter"/>
</dbReference>
<keyword evidence="5" id="KW-0378">Hydrolase</keyword>
<feature type="compositionally biased region" description="Polar residues" evidence="3">
    <location>
        <begin position="97"/>
        <end position="107"/>
    </location>
</feature>
<dbReference type="InterPro" id="IPR001578">
    <property type="entry name" value="Peptidase_C12_UCH"/>
</dbReference>
<dbReference type="STRING" id="34720.A0A195FSA2"/>
<dbReference type="GO" id="GO:0005737">
    <property type="term" value="C:cytoplasm"/>
    <property type="evidence" value="ECO:0007669"/>
    <property type="project" value="TreeGrafter"/>
</dbReference>
<evidence type="ECO:0000256" key="1">
    <source>
        <dbReference type="ARBA" id="ARBA00009326"/>
    </source>
</evidence>
<dbReference type="PANTHER" id="PTHR10589:SF17">
    <property type="entry name" value="UBIQUITIN CARBOXYL-TERMINAL HYDROLASE"/>
    <property type="match status" value="1"/>
</dbReference>
<dbReference type="Gene3D" id="3.30.1490.420">
    <property type="entry name" value="Ubiquitin carboxyl-terminal hydrolase, domain 2"/>
    <property type="match status" value="1"/>
</dbReference>
<dbReference type="Pfam" id="PF01088">
    <property type="entry name" value="Peptidase_C12"/>
    <property type="match status" value="1"/>
</dbReference>
<keyword evidence="6" id="KW-1185">Reference proteome</keyword>